<sequence length="341" mass="36849">MWEGIKKNANMAQYTHVKALQLPQRSCRKLGLIEVAMMVMRIEIKTIEFWRAVISECLGTFLYVLLGCSSMLYCNDGSSILTGRVQAAVDNDMRVDSSGIHSAGDHRTGMDRGVNFGGSSDAQAYLIIALSFGLIMATLVQCFGHISGAHFNPVTTVAMALTCKITPLRGFFYAVAQLGGGIAGAALLYGNQQRLYYIFLLLGRRLTFDIVVYALIESFTSLDDNEIAGFCSVLSTKPHEFANMLLKSFGAVDAVAAVVLTTVALIAAVVATEVDDIENVAFVILLSLPPMSKMLLLLLLKSNDTENAAIVVVATAVVAIIFAPLQLLLLLFSLLQLLLPK</sequence>
<dbReference type="InterPro" id="IPR000425">
    <property type="entry name" value="MIP"/>
</dbReference>
<evidence type="ECO:0000256" key="1">
    <source>
        <dbReference type="ARBA" id="ARBA00004141"/>
    </source>
</evidence>
<organism evidence="7 8">
    <name type="scientific">Octopus vulgaris</name>
    <name type="common">Common octopus</name>
    <dbReference type="NCBI Taxonomy" id="6645"/>
    <lineage>
        <taxon>Eukaryota</taxon>
        <taxon>Metazoa</taxon>
        <taxon>Spiralia</taxon>
        <taxon>Lophotrochozoa</taxon>
        <taxon>Mollusca</taxon>
        <taxon>Cephalopoda</taxon>
        <taxon>Coleoidea</taxon>
        <taxon>Octopodiformes</taxon>
        <taxon>Octopoda</taxon>
        <taxon>Incirrata</taxon>
        <taxon>Octopodidae</taxon>
        <taxon>Octopus</taxon>
    </lineage>
</organism>
<feature type="transmembrane region" description="Helical" evidence="6">
    <location>
        <begin position="170"/>
        <end position="189"/>
    </location>
</feature>
<evidence type="ECO:0000313" key="7">
    <source>
        <dbReference type="EMBL" id="CAI9719540.1"/>
    </source>
</evidence>
<evidence type="ECO:0000256" key="5">
    <source>
        <dbReference type="ARBA" id="ARBA00023136"/>
    </source>
</evidence>
<feature type="transmembrane region" description="Helical" evidence="6">
    <location>
        <begin position="124"/>
        <end position="149"/>
    </location>
</feature>
<dbReference type="PANTHER" id="PTHR19139:SF199">
    <property type="entry name" value="MIP17260P"/>
    <property type="match status" value="1"/>
</dbReference>
<keyword evidence="5 6" id="KW-0472">Membrane</keyword>
<reference evidence="7" key="1">
    <citation type="submission" date="2023-08" db="EMBL/GenBank/DDBJ databases">
        <authorList>
            <person name="Alioto T."/>
            <person name="Alioto T."/>
            <person name="Gomez Garrido J."/>
        </authorList>
    </citation>
    <scope>NUCLEOTIDE SEQUENCE</scope>
</reference>
<keyword evidence="4 6" id="KW-1133">Transmembrane helix</keyword>
<proteinExistence type="inferred from homology"/>
<evidence type="ECO:0000256" key="4">
    <source>
        <dbReference type="ARBA" id="ARBA00022989"/>
    </source>
</evidence>
<dbReference type="Gene3D" id="1.20.1080.10">
    <property type="entry name" value="Glycerol uptake facilitator protein"/>
    <property type="match status" value="1"/>
</dbReference>
<comment type="similarity">
    <text evidence="2">Belongs to the MIP/aquaporin (TC 1.A.8) family.</text>
</comment>
<keyword evidence="8" id="KW-1185">Reference proteome</keyword>
<protein>
    <submittedName>
        <fullName evidence="7">Big brain</fullName>
    </submittedName>
</protein>
<gene>
    <name evidence="7" type="ORF">OCTVUL_1B023426</name>
</gene>
<dbReference type="PANTHER" id="PTHR19139">
    <property type="entry name" value="AQUAPORIN TRANSPORTER"/>
    <property type="match status" value="1"/>
</dbReference>
<name>A0AA36F0Z3_OCTVU</name>
<evidence type="ECO:0000313" key="8">
    <source>
        <dbReference type="Proteomes" id="UP001162480"/>
    </source>
</evidence>
<feature type="transmembrane region" description="Helical" evidence="6">
    <location>
        <begin position="49"/>
        <end position="73"/>
    </location>
</feature>
<dbReference type="EMBL" id="OX597816">
    <property type="protein sequence ID" value="CAI9719540.1"/>
    <property type="molecule type" value="Genomic_DNA"/>
</dbReference>
<dbReference type="InterPro" id="IPR034294">
    <property type="entry name" value="Aquaporin_transptr"/>
</dbReference>
<feature type="transmembrane region" description="Helical" evidence="6">
    <location>
        <begin position="280"/>
        <end position="300"/>
    </location>
</feature>
<dbReference type="Proteomes" id="UP001162480">
    <property type="component" value="Chromosome 3"/>
</dbReference>
<keyword evidence="3 6" id="KW-0812">Transmembrane</keyword>
<dbReference type="InterPro" id="IPR023271">
    <property type="entry name" value="Aquaporin-like"/>
</dbReference>
<dbReference type="GO" id="GO:0015250">
    <property type="term" value="F:water channel activity"/>
    <property type="evidence" value="ECO:0007669"/>
    <property type="project" value="TreeGrafter"/>
</dbReference>
<evidence type="ECO:0000256" key="6">
    <source>
        <dbReference type="SAM" id="Phobius"/>
    </source>
</evidence>
<dbReference type="AlphaFoldDB" id="A0AA36F0Z3"/>
<dbReference type="SUPFAM" id="SSF81338">
    <property type="entry name" value="Aquaporin-like"/>
    <property type="match status" value="1"/>
</dbReference>
<evidence type="ECO:0000256" key="2">
    <source>
        <dbReference type="ARBA" id="ARBA00006175"/>
    </source>
</evidence>
<comment type="subcellular location">
    <subcellularLocation>
        <location evidence="1">Membrane</location>
        <topology evidence="1">Multi-pass membrane protein</topology>
    </subcellularLocation>
</comment>
<dbReference type="GO" id="GO:0005886">
    <property type="term" value="C:plasma membrane"/>
    <property type="evidence" value="ECO:0007669"/>
    <property type="project" value="TreeGrafter"/>
</dbReference>
<evidence type="ECO:0000256" key="3">
    <source>
        <dbReference type="ARBA" id="ARBA00022692"/>
    </source>
</evidence>
<accession>A0AA36F0Z3</accession>
<dbReference type="Pfam" id="PF00230">
    <property type="entry name" value="MIP"/>
    <property type="match status" value="1"/>
</dbReference>
<feature type="transmembrane region" description="Helical" evidence="6">
    <location>
        <begin position="307"/>
        <end position="335"/>
    </location>
</feature>
<feature type="transmembrane region" description="Helical" evidence="6">
    <location>
        <begin position="254"/>
        <end position="274"/>
    </location>
</feature>